<protein>
    <recommendedName>
        <fullName evidence="1">EAL domain-containing protein</fullName>
    </recommendedName>
</protein>
<dbReference type="Proteomes" id="UP001161405">
    <property type="component" value="Unassembled WGS sequence"/>
</dbReference>
<proteinExistence type="predicted"/>
<name>A0ABQ5UT75_9HYPH</name>
<dbReference type="SUPFAM" id="SSF141868">
    <property type="entry name" value="EAL domain-like"/>
    <property type="match status" value="1"/>
</dbReference>
<dbReference type="InterPro" id="IPR050706">
    <property type="entry name" value="Cyclic-di-GMP_PDE-like"/>
</dbReference>
<dbReference type="PROSITE" id="PS50883">
    <property type="entry name" value="EAL"/>
    <property type="match status" value="1"/>
</dbReference>
<dbReference type="EMBL" id="BSNI01000002">
    <property type="protein sequence ID" value="GLQ17586.1"/>
    <property type="molecule type" value="Genomic_DNA"/>
</dbReference>
<dbReference type="PANTHER" id="PTHR33121:SF70">
    <property type="entry name" value="SIGNALING PROTEIN YKOW"/>
    <property type="match status" value="1"/>
</dbReference>
<evidence type="ECO:0000313" key="3">
    <source>
        <dbReference type="Proteomes" id="UP001161405"/>
    </source>
</evidence>
<organism evidence="2 3">
    <name type="scientific">Maritalea porphyrae</name>
    <dbReference type="NCBI Taxonomy" id="880732"/>
    <lineage>
        <taxon>Bacteria</taxon>
        <taxon>Pseudomonadati</taxon>
        <taxon>Pseudomonadota</taxon>
        <taxon>Alphaproteobacteria</taxon>
        <taxon>Hyphomicrobiales</taxon>
        <taxon>Devosiaceae</taxon>
        <taxon>Maritalea</taxon>
    </lineage>
</organism>
<dbReference type="CDD" id="cd01948">
    <property type="entry name" value="EAL"/>
    <property type="match status" value="1"/>
</dbReference>
<feature type="domain" description="EAL" evidence="1">
    <location>
        <begin position="36"/>
        <end position="286"/>
    </location>
</feature>
<dbReference type="InterPro" id="IPR035919">
    <property type="entry name" value="EAL_sf"/>
</dbReference>
<keyword evidence="3" id="KW-1185">Reference proteome</keyword>
<comment type="caution">
    <text evidence="2">The sequence shown here is derived from an EMBL/GenBank/DDBJ whole genome shotgun (WGS) entry which is preliminary data.</text>
</comment>
<dbReference type="Gene3D" id="3.20.20.450">
    <property type="entry name" value="EAL domain"/>
    <property type="match status" value="1"/>
</dbReference>
<reference evidence="2" key="1">
    <citation type="journal article" date="2014" name="Int. J. Syst. Evol. Microbiol.">
        <title>Complete genome of a new Firmicutes species belonging to the dominant human colonic microbiota ('Ruminococcus bicirculans') reveals two chromosomes and a selective capacity to utilize plant glucans.</title>
        <authorList>
            <consortium name="NISC Comparative Sequencing Program"/>
            <person name="Wegmann U."/>
            <person name="Louis P."/>
            <person name="Goesmann A."/>
            <person name="Henrissat B."/>
            <person name="Duncan S.H."/>
            <person name="Flint H.J."/>
        </authorList>
    </citation>
    <scope>NUCLEOTIDE SEQUENCE</scope>
    <source>
        <strain evidence="2">NBRC 107169</strain>
    </source>
</reference>
<dbReference type="SMART" id="SM00052">
    <property type="entry name" value="EAL"/>
    <property type="match status" value="1"/>
</dbReference>
<gene>
    <name evidence="2" type="ORF">GCM10007879_18350</name>
</gene>
<dbReference type="PANTHER" id="PTHR33121">
    <property type="entry name" value="CYCLIC DI-GMP PHOSPHODIESTERASE PDEF"/>
    <property type="match status" value="1"/>
</dbReference>
<dbReference type="Pfam" id="PF00563">
    <property type="entry name" value="EAL"/>
    <property type="match status" value="1"/>
</dbReference>
<evidence type="ECO:0000313" key="2">
    <source>
        <dbReference type="EMBL" id="GLQ17586.1"/>
    </source>
</evidence>
<dbReference type="InterPro" id="IPR001633">
    <property type="entry name" value="EAL_dom"/>
</dbReference>
<reference evidence="2" key="2">
    <citation type="submission" date="2023-01" db="EMBL/GenBank/DDBJ databases">
        <title>Draft genome sequence of Maritalea porphyrae strain NBRC 107169.</title>
        <authorList>
            <person name="Sun Q."/>
            <person name="Mori K."/>
        </authorList>
    </citation>
    <scope>NUCLEOTIDE SEQUENCE</scope>
    <source>
        <strain evidence="2">NBRC 107169</strain>
    </source>
</reference>
<sequence>MDVALAENNANLAQRRAQDLFDEAEQDASFSVQEDLDHLEHKLRSAIARRELTVHFQPYFCVNSNKIAGYEALARWPQRDGSFIPPSIFIDVAEKTGQINELSALLFEIACKEAREWPSHLTLSFNISALQLHTEDFANDILTFVKQWDLPPERLELELTESKLVIEGKRACKALADLRDAGVRIALDDLGTGYSSFLRLSKMPVDKLKIDRHFIAECQEDHRVKKIVEAMISLGKGLGATIVAEGVETEEQLYIVQHMGCDIAQGFLLGTPRDAQHVNHDISYEASVVVPLSTRLRAG</sequence>
<accession>A0ABQ5UT75</accession>
<evidence type="ECO:0000259" key="1">
    <source>
        <dbReference type="PROSITE" id="PS50883"/>
    </source>
</evidence>